<dbReference type="GO" id="GO:0005886">
    <property type="term" value="C:plasma membrane"/>
    <property type="evidence" value="ECO:0007669"/>
    <property type="project" value="TreeGrafter"/>
</dbReference>
<sequence length="174" mass="19106">MRRFTDSPLHNETAGRRTSSGSTTPSRVSRQSAGSNRSVEPSPLHPHSQGRFGAKNSGFSSPSWERKATSEGSHSLAPSTPGRSRLRSVTRGDDTPDHSPAIPKFGEWDETNPASAEEFSHIFSRIREEKNSDTGKVPVMPTETTYSNFQKHYGKDDLKVSRQRLIACSSTTSS</sequence>
<dbReference type="OrthoDB" id="850982at2759"/>
<name>A0A2Z7A463_9LAMI</name>
<gene>
    <name evidence="3" type="ORF">F511_27153</name>
</gene>
<proteinExistence type="predicted"/>
<dbReference type="AlphaFoldDB" id="A0A2Z7A463"/>
<protein>
    <recommendedName>
        <fullName evidence="2">RIN4 pathogenic type III effector avirulence factor Avr cleavage site domain-containing protein</fullName>
    </recommendedName>
</protein>
<dbReference type="EMBL" id="KV019086">
    <property type="protein sequence ID" value="KZV16334.1"/>
    <property type="molecule type" value="Genomic_DNA"/>
</dbReference>
<dbReference type="InterPro" id="IPR008700">
    <property type="entry name" value="TypeIII_avirulence_cleave"/>
</dbReference>
<dbReference type="Proteomes" id="UP000250235">
    <property type="component" value="Unassembled WGS sequence"/>
</dbReference>
<dbReference type="PANTHER" id="PTHR33159:SF6">
    <property type="entry name" value="RPM1-INTERACTING PROTEIN 4"/>
    <property type="match status" value="1"/>
</dbReference>
<accession>A0A2Z7A463</accession>
<feature type="compositionally biased region" description="Polar residues" evidence="1">
    <location>
        <begin position="70"/>
        <end position="82"/>
    </location>
</feature>
<dbReference type="InterPro" id="IPR040387">
    <property type="entry name" value="RIN4/NOI4"/>
</dbReference>
<evidence type="ECO:0000259" key="2">
    <source>
        <dbReference type="Pfam" id="PF05627"/>
    </source>
</evidence>
<evidence type="ECO:0000256" key="1">
    <source>
        <dbReference type="SAM" id="MobiDB-lite"/>
    </source>
</evidence>
<dbReference type="PANTHER" id="PTHR33159">
    <property type="entry name" value="RPM1-INTERACTING PROTEIN 4 (RIN4) FAMILY PROTEIN"/>
    <property type="match status" value="1"/>
</dbReference>
<reference evidence="3 4" key="1">
    <citation type="journal article" date="2015" name="Proc. Natl. Acad. Sci. U.S.A.">
        <title>The resurrection genome of Boea hygrometrica: A blueprint for survival of dehydration.</title>
        <authorList>
            <person name="Xiao L."/>
            <person name="Yang G."/>
            <person name="Zhang L."/>
            <person name="Yang X."/>
            <person name="Zhao S."/>
            <person name="Ji Z."/>
            <person name="Zhou Q."/>
            <person name="Hu M."/>
            <person name="Wang Y."/>
            <person name="Chen M."/>
            <person name="Xu Y."/>
            <person name="Jin H."/>
            <person name="Xiao X."/>
            <person name="Hu G."/>
            <person name="Bao F."/>
            <person name="Hu Y."/>
            <person name="Wan P."/>
            <person name="Li L."/>
            <person name="Deng X."/>
            <person name="Kuang T."/>
            <person name="Xiang C."/>
            <person name="Zhu J.K."/>
            <person name="Oliver M.J."/>
            <person name="He Y."/>
        </authorList>
    </citation>
    <scope>NUCLEOTIDE SEQUENCE [LARGE SCALE GENOMIC DNA]</scope>
    <source>
        <strain evidence="4">cv. XS01</strain>
    </source>
</reference>
<dbReference type="Pfam" id="PF05627">
    <property type="entry name" value="AvrRpt-cleavage"/>
    <property type="match status" value="1"/>
</dbReference>
<evidence type="ECO:0000313" key="3">
    <source>
        <dbReference type="EMBL" id="KZV16334.1"/>
    </source>
</evidence>
<feature type="compositionally biased region" description="Low complexity" evidence="1">
    <location>
        <begin position="16"/>
        <end position="30"/>
    </location>
</feature>
<organism evidence="3 4">
    <name type="scientific">Dorcoceras hygrometricum</name>
    <dbReference type="NCBI Taxonomy" id="472368"/>
    <lineage>
        <taxon>Eukaryota</taxon>
        <taxon>Viridiplantae</taxon>
        <taxon>Streptophyta</taxon>
        <taxon>Embryophyta</taxon>
        <taxon>Tracheophyta</taxon>
        <taxon>Spermatophyta</taxon>
        <taxon>Magnoliopsida</taxon>
        <taxon>eudicotyledons</taxon>
        <taxon>Gunneridae</taxon>
        <taxon>Pentapetalae</taxon>
        <taxon>asterids</taxon>
        <taxon>lamiids</taxon>
        <taxon>Lamiales</taxon>
        <taxon>Gesneriaceae</taxon>
        <taxon>Didymocarpoideae</taxon>
        <taxon>Trichosporeae</taxon>
        <taxon>Loxocarpinae</taxon>
        <taxon>Dorcoceras</taxon>
    </lineage>
</organism>
<feature type="region of interest" description="Disordered" evidence="1">
    <location>
        <begin position="1"/>
        <end position="113"/>
    </location>
</feature>
<feature type="domain" description="RIN4 pathogenic type III effector avirulence factor Avr cleavage site" evidence="2">
    <location>
        <begin position="98"/>
        <end position="130"/>
    </location>
</feature>
<evidence type="ECO:0000313" key="4">
    <source>
        <dbReference type="Proteomes" id="UP000250235"/>
    </source>
</evidence>
<keyword evidence="4" id="KW-1185">Reference proteome</keyword>